<dbReference type="PANTHER" id="PTHR43479:SF11">
    <property type="entry name" value="ACREF_ENVCD OPERON REPRESSOR-RELATED"/>
    <property type="match status" value="1"/>
</dbReference>
<gene>
    <name evidence="4" type="ORF">HZI73_05640</name>
</gene>
<protein>
    <submittedName>
        <fullName evidence="4">TetR/AcrR family transcriptional regulator</fullName>
    </submittedName>
</protein>
<evidence type="ECO:0000259" key="3">
    <source>
        <dbReference type="PROSITE" id="PS50977"/>
    </source>
</evidence>
<proteinExistence type="predicted"/>
<evidence type="ECO:0000256" key="2">
    <source>
        <dbReference type="PROSITE-ProRule" id="PRU00335"/>
    </source>
</evidence>
<accession>A0A8J8SG09</accession>
<feature type="DNA-binding region" description="H-T-H motif" evidence="2">
    <location>
        <begin position="34"/>
        <end position="53"/>
    </location>
</feature>
<evidence type="ECO:0000313" key="5">
    <source>
        <dbReference type="Proteomes" id="UP000683246"/>
    </source>
</evidence>
<dbReference type="RefSeq" id="WP_212697278.1">
    <property type="nucleotide sequence ID" value="NZ_CP058649.1"/>
</dbReference>
<dbReference type="InterPro" id="IPR001647">
    <property type="entry name" value="HTH_TetR"/>
</dbReference>
<sequence length="205" mass="24259">MPRAFTQEELEKIRAKLLSKGKILFEKYGYKKFGIRDLTSEVGIANGMFYRFFESKETFFLEIIRTEKYKIRKRIAAEIMKHKDNPAKALKCFYRIIVKELYENALMNTILHKNEYSFILENMSSDDMIDEREKSLELIVELMNDWKSKHLMKDIDAVEVIGAIRSLVYLNFHKEEIGLDQYDAIIDFLLNRICDYAIIDGGRDE</sequence>
<dbReference type="Gene3D" id="1.10.357.10">
    <property type="entry name" value="Tetracycline Repressor, domain 2"/>
    <property type="match status" value="1"/>
</dbReference>
<dbReference type="EMBL" id="CP058649">
    <property type="protein sequence ID" value="QUI21808.1"/>
    <property type="molecule type" value="Genomic_DNA"/>
</dbReference>
<keyword evidence="5" id="KW-1185">Reference proteome</keyword>
<evidence type="ECO:0000313" key="4">
    <source>
        <dbReference type="EMBL" id="QUI21808.1"/>
    </source>
</evidence>
<keyword evidence="1 2" id="KW-0238">DNA-binding</keyword>
<dbReference type="InterPro" id="IPR009057">
    <property type="entry name" value="Homeodomain-like_sf"/>
</dbReference>
<dbReference type="AlphaFoldDB" id="A0A8J8SG09"/>
<dbReference type="InterPro" id="IPR050624">
    <property type="entry name" value="HTH-type_Tx_Regulator"/>
</dbReference>
<dbReference type="PROSITE" id="PS50977">
    <property type="entry name" value="HTH_TETR_2"/>
    <property type="match status" value="1"/>
</dbReference>
<dbReference type="GO" id="GO:0003677">
    <property type="term" value="F:DNA binding"/>
    <property type="evidence" value="ECO:0007669"/>
    <property type="project" value="UniProtKB-UniRule"/>
</dbReference>
<dbReference type="Proteomes" id="UP000683246">
    <property type="component" value="Chromosome"/>
</dbReference>
<dbReference type="KEGG" id="vpy:HZI73_05640"/>
<name>A0A8J8SG09_9FIRM</name>
<reference evidence="4" key="1">
    <citation type="submission" date="2020-07" db="EMBL/GenBank/DDBJ databases">
        <title>Vallitalea pronyensis genome.</title>
        <authorList>
            <person name="Postec A."/>
        </authorList>
    </citation>
    <scope>NUCLEOTIDE SEQUENCE</scope>
    <source>
        <strain evidence="4">FatNI3</strain>
    </source>
</reference>
<evidence type="ECO:0000256" key="1">
    <source>
        <dbReference type="ARBA" id="ARBA00023125"/>
    </source>
</evidence>
<feature type="domain" description="HTH tetR-type" evidence="3">
    <location>
        <begin position="11"/>
        <end position="71"/>
    </location>
</feature>
<dbReference type="SUPFAM" id="SSF46689">
    <property type="entry name" value="Homeodomain-like"/>
    <property type="match status" value="1"/>
</dbReference>
<dbReference type="PANTHER" id="PTHR43479">
    <property type="entry name" value="ACREF/ENVCD OPERON REPRESSOR-RELATED"/>
    <property type="match status" value="1"/>
</dbReference>
<organism evidence="4 5">
    <name type="scientific">Vallitalea pronyensis</name>
    <dbReference type="NCBI Taxonomy" id="1348613"/>
    <lineage>
        <taxon>Bacteria</taxon>
        <taxon>Bacillati</taxon>
        <taxon>Bacillota</taxon>
        <taxon>Clostridia</taxon>
        <taxon>Lachnospirales</taxon>
        <taxon>Vallitaleaceae</taxon>
        <taxon>Vallitalea</taxon>
    </lineage>
</organism>
<dbReference type="Pfam" id="PF00440">
    <property type="entry name" value="TetR_N"/>
    <property type="match status" value="1"/>
</dbReference>